<keyword evidence="2" id="KW-1133">Transmembrane helix</keyword>
<name>T1EUD1_HELRO</name>
<feature type="transmembrane region" description="Helical" evidence="2">
    <location>
        <begin position="338"/>
        <end position="370"/>
    </location>
</feature>
<dbReference type="EnsemblMetazoa" id="HelroT163697">
    <property type="protein sequence ID" value="HelroP163697"/>
    <property type="gene ID" value="HelroG163697"/>
</dbReference>
<reference evidence="3 5" key="2">
    <citation type="journal article" date="2013" name="Nature">
        <title>Insights into bilaterian evolution from three spiralian genomes.</title>
        <authorList>
            <person name="Simakov O."/>
            <person name="Marletaz F."/>
            <person name="Cho S.J."/>
            <person name="Edsinger-Gonzales E."/>
            <person name="Havlak P."/>
            <person name="Hellsten U."/>
            <person name="Kuo D.H."/>
            <person name="Larsson T."/>
            <person name="Lv J."/>
            <person name="Arendt D."/>
            <person name="Savage R."/>
            <person name="Osoegawa K."/>
            <person name="de Jong P."/>
            <person name="Grimwood J."/>
            <person name="Chapman J.A."/>
            <person name="Shapiro H."/>
            <person name="Aerts A."/>
            <person name="Otillar R.P."/>
            <person name="Terry A.Y."/>
            <person name="Boore J.L."/>
            <person name="Grigoriev I.V."/>
            <person name="Lindberg D.R."/>
            <person name="Seaver E.C."/>
            <person name="Weisblat D.A."/>
            <person name="Putnam N.H."/>
            <person name="Rokhsar D.S."/>
        </authorList>
    </citation>
    <scope>NUCLEOTIDE SEQUENCE</scope>
</reference>
<keyword evidence="5" id="KW-1185">Reference proteome</keyword>
<dbReference type="KEGG" id="hro:HELRODRAFT_163697"/>
<dbReference type="CTD" id="20200181"/>
<dbReference type="RefSeq" id="XP_009025745.1">
    <property type="nucleotide sequence ID" value="XM_009027497.1"/>
</dbReference>
<dbReference type="AlphaFoldDB" id="T1EUD1"/>
<dbReference type="Proteomes" id="UP000015101">
    <property type="component" value="Unassembled WGS sequence"/>
</dbReference>
<evidence type="ECO:0000313" key="5">
    <source>
        <dbReference type="Proteomes" id="UP000015101"/>
    </source>
</evidence>
<dbReference type="GeneID" id="20200181"/>
<dbReference type="InterPro" id="IPR026307">
    <property type="entry name" value="TMEM132"/>
</dbReference>
<accession>T1EUD1</accession>
<reference evidence="4" key="3">
    <citation type="submission" date="2015-06" db="UniProtKB">
        <authorList>
            <consortium name="EnsemblMetazoa"/>
        </authorList>
    </citation>
    <scope>IDENTIFICATION</scope>
</reference>
<gene>
    <name evidence="4" type="primary">20200181</name>
    <name evidence="3" type="ORF">HELRODRAFT_163697</name>
</gene>
<keyword evidence="2" id="KW-0472">Membrane</keyword>
<organism evidence="4 5">
    <name type="scientific">Helobdella robusta</name>
    <name type="common">Californian leech</name>
    <dbReference type="NCBI Taxonomy" id="6412"/>
    <lineage>
        <taxon>Eukaryota</taxon>
        <taxon>Metazoa</taxon>
        <taxon>Spiralia</taxon>
        <taxon>Lophotrochozoa</taxon>
        <taxon>Annelida</taxon>
        <taxon>Clitellata</taxon>
        <taxon>Hirudinea</taxon>
        <taxon>Rhynchobdellida</taxon>
        <taxon>Glossiphoniidae</taxon>
        <taxon>Helobdella</taxon>
    </lineage>
</organism>
<dbReference type="PANTHER" id="PTHR13388:SF11">
    <property type="entry name" value="DETONATOR, ISOFORM E"/>
    <property type="match status" value="1"/>
</dbReference>
<evidence type="ECO:0000313" key="3">
    <source>
        <dbReference type="EMBL" id="ESN96610.1"/>
    </source>
</evidence>
<feature type="region of interest" description="Disordered" evidence="1">
    <location>
        <begin position="198"/>
        <end position="220"/>
    </location>
</feature>
<dbReference type="EMBL" id="KB097495">
    <property type="protein sequence ID" value="ESN96610.1"/>
    <property type="molecule type" value="Genomic_DNA"/>
</dbReference>
<dbReference type="PANTHER" id="PTHR13388">
    <property type="entry name" value="DETONATOR, ISOFORM E"/>
    <property type="match status" value="1"/>
</dbReference>
<keyword evidence="2" id="KW-0812">Transmembrane</keyword>
<evidence type="ECO:0000256" key="2">
    <source>
        <dbReference type="SAM" id="Phobius"/>
    </source>
</evidence>
<dbReference type="HOGENOM" id="CLU_746578_0_0_1"/>
<dbReference type="EMBL" id="AMQM01001431">
    <property type="status" value="NOT_ANNOTATED_CDS"/>
    <property type="molecule type" value="Genomic_DNA"/>
</dbReference>
<proteinExistence type="predicted"/>
<dbReference type="InParanoid" id="T1EUD1"/>
<reference evidence="5" key="1">
    <citation type="submission" date="2012-12" db="EMBL/GenBank/DDBJ databases">
        <authorList>
            <person name="Hellsten U."/>
            <person name="Grimwood J."/>
            <person name="Chapman J.A."/>
            <person name="Shapiro H."/>
            <person name="Aerts A."/>
            <person name="Otillar R.P."/>
            <person name="Terry A.Y."/>
            <person name="Boore J.L."/>
            <person name="Simakov O."/>
            <person name="Marletaz F."/>
            <person name="Cho S.-J."/>
            <person name="Edsinger-Gonzales E."/>
            <person name="Havlak P."/>
            <person name="Kuo D.-H."/>
            <person name="Larsson T."/>
            <person name="Lv J."/>
            <person name="Arendt D."/>
            <person name="Savage R."/>
            <person name="Osoegawa K."/>
            <person name="de Jong P."/>
            <person name="Lindberg D.R."/>
            <person name="Seaver E.C."/>
            <person name="Weisblat D.A."/>
            <person name="Putnam N.H."/>
            <person name="Grigoriev I.V."/>
            <person name="Rokhsar D.S."/>
        </authorList>
    </citation>
    <scope>NUCLEOTIDE SEQUENCE</scope>
</reference>
<sequence>MRTRCEKFFNEMFLNGLDDASFSYLNLYLDGKGDGIFQKSDFRNNETRPNYEEFSFIASPTITAIQASYGILDARAPMPSIATDFLFQTTADTHQLNECFISAHLVTEELNPGQMLRVLFHVNRTDMDRRPNYILDKKEYLKMNAQRTFCVFAHAVRNNQTLTSYCEINMPKTSTCVAQVTLSHKWWSYPNYKLRGSTNSDSSNKINKSDDTSDSNVNLNFKFDKPSAKPSIAFLSRNTDNHKHRQTSTTNSQYKHKLNVFYSMKEGSCPHDRKFPGSPTPKFALGYVHLISDMSPYIGVLEDQHVVINYPTLPQSPGSVFRLPFTLQPDSNLLAFDVLLVGFLLAFEAFGLRCSMLLFTLSILSFMYYFC</sequence>
<protein>
    <submittedName>
        <fullName evidence="3 4">Uncharacterized protein</fullName>
    </submittedName>
</protein>
<evidence type="ECO:0000313" key="4">
    <source>
        <dbReference type="EnsemblMetazoa" id="HelroP163697"/>
    </source>
</evidence>
<evidence type="ECO:0000256" key="1">
    <source>
        <dbReference type="SAM" id="MobiDB-lite"/>
    </source>
</evidence>